<name>A0A0A9HA92_ARUDO</name>
<accession>A0A0A9HA92</accession>
<dbReference type="EMBL" id="GBRH01168058">
    <property type="protein sequence ID" value="JAE29838.1"/>
    <property type="molecule type" value="Transcribed_RNA"/>
</dbReference>
<organism evidence="1">
    <name type="scientific">Arundo donax</name>
    <name type="common">Giant reed</name>
    <name type="synonym">Donax arundinaceus</name>
    <dbReference type="NCBI Taxonomy" id="35708"/>
    <lineage>
        <taxon>Eukaryota</taxon>
        <taxon>Viridiplantae</taxon>
        <taxon>Streptophyta</taxon>
        <taxon>Embryophyta</taxon>
        <taxon>Tracheophyta</taxon>
        <taxon>Spermatophyta</taxon>
        <taxon>Magnoliopsida</taxon>
        <taxon>Liliopsida</taxon>
        <taxon>Poales</taxon>
        <taxon>Poaceae</taxon>
        <taxon>PACMAD clade</taxon>
        <taxon>Arundinoideae</taxon>
        <taxon>Arundineae</taxon>
        <taxon>Arundo</taxon>
    </lineage>
</organism>
<proteinExistence type="predicted"/>
<protein>
    <submittedName>
        <fullName evidence="1">Uncharacterized protein</fullName>
    </submittedName>
</protein>
<reference evidence="1" key="2">
    <citation type="journal article" date="2015" name="Data Brief">
        <title>Shoot transcriptome of the giant reed, Arundo donax.</title>
        <authorList>
            <person name="Barrero R.A."/>
            <person name="Guerrero F.D."/>
            <person name="Moolhuijzen P."/>
            <person name="Goolsby J.A."/>
            <person name="Tidwell J."/>
            <person name="Bellgard S.E."/>
            <person name="Bellgard M.I."/>
        </authorList>
    </citation>
    <scope>NUCLEOTIDE SEQUENCE</scope>
    <source>
        <tissue evidence="1">Shoot tissue taken approximately 20 cm above the soil surface</tissue>
    </source>
</reference>
<evidence type="ECO:0000313" key="1">
    <source>
        <dbReference type="EMBL" id="JAE29838.1"/>
    </source>
</evidence>
<sequence>MNLWGSFRAFMCIYVQKKLNILFCVHLAF</sequence>
<dbReference type="AlphaFoldDB" id="A0A0A9HA92"/>
<reference evidence="1" key="1">
    <citation type="submission" date="2014-09" db="EMBL/GenBank/DDBJ databases">
        <authorList>
            <person name="Magalhaes I.L.F."/>
            <person name="Oliveira U."/>
            <person name="Santos F.R."/>
            <person name="Vidigal T.H.D.A."/>
            <person name="Brescovit A.D."/>
            <person name="Santos A.J."/>
        </authorList>
    </citation>
    <scope>NUCLEOTIDE SEQUENCE</scope>
    <source>
        <tissue evidence="1">Shoot tissue taken approximately 20 cm above the soil surface</tissue>
    </source>
</reference>